<evidence type="ECO:0000259" key="10">
    <source>
        <dbReference type="PROSITE" id="PS50109"/>
    </source>
</evidence>
<dbReference type="Pfam" id="PF02518">
    <property type="entry name" value="HATPase_c"/>
    <property type="match status" value="1"/>
</dbReference>
<evidence type="ECO:0000256" key="2">
    <source>
        <dbReference type="ARBA" id="ARBA00004236"/>
    </source>
</evidence>
<dbReference type="InterPro" id="IPR050736">
    <property type="entry name" value="Sensor_HK_Regulatory"/>
</dbReference>
<dbReference type="InterPro" id="IPR036890">
    <property type="entry name" value="HATPase_C_sf"/>
</dbReference>
<evidence type="ECO:0000313" key="11">
    <source>
        <dbReference type="EMBL" id="PRY17331.1"/>
    </source>
</evidence>
<accession>A0A2T0R847</accession>
<name>A0A2T0R847_9ACTN</name>
<dbReference type="OrthoDB" id="3272969at2"/>
<dbReference type="InterPro" id="IPR004358">
    <property type="entry name" value="Sig_transdc_His_kin-like_C"/>
</dbReference>
<dbReference type="EC" id="2.7.13.3" evidence="3"/>
<comment type="subcellular location">
    <subcellularLocation>
        <location evidence="2">Cell membrane</location>
    </subcellularLocation>
</comment>
<dbReference type="SMART" id="SM00387">
    <property type="entry name" value="HATPase_c"/>
    <property type="match status" value="1"/>
</dbReference>
<proteinExistence type="predicted"/>
<dbReference type="PANTHER" id="PTHR43711:SF1">
    <property type="entry name" value="HISTIDINE KINASE 1"/>
    <property type="match status" value="1"/>
</dbReference>
<gene>
    <name evidence="11" type="ORF">CLV37_102291</name>
</gene>
<evidence type="ECO:0000256" key="1">
    <source>
        <dbReference type="ARBA" id="ARBA00000085"/>
    </source>
</evidence>
<dbReference type="EMBL" id="PVZF01000002">
    <property type="protein sequence ID" value="PRY17331.1"/>
    <property type="molecule type" value="Genomic_DNA"/>
</dbReference>
<dbReference type="InterPro" id="IPR003594">
    <property type="entry name" value="HATPase_dom"/>
</dbReference>
<evidence type="ECO:0000256" key="6">
    <source>
        <dbReference type="ARBA" id="ARBA00022777"/>
    </source>
</evidence>
<sequence length="361" mass="38562">MALRTPARTTRPVLRRLLTPLLLLGVPLLLAVAARWAWSSGRLPGGHDRVLVHAAAEPGDWALVAGAVLSVVLVLRWWLRRRARAAVRRAGQEAAARAGAQSARDRQLLLGRLDHELKNPLTAIRLALANVAAEESSPEQRERGLRSIEEQVLRLSRLTADLRKIADVRTAPLARHRVDLTALLEEAVEVVGEQPRAEGRRISLDLPRAPWPLPPVPGDGDLLSLALVNLVDNAVKYTPAGEHVEVRGRETPEGVLVEVADTGQGIPAEDLPHVWEELFRSQSARSVAGSGLGLPLVRAVVERHGGTVSAQSRENRGTVVRVVLPVTDPPDDVSADASADPGADPVGGAPGDVAAGVVERG</sequence>
<dbReference type="SUPFAM" id="SSF47384">
    <property type="entry name" value="Homodimeric domain of signal transducing histidine kinase"/>
    <property type="match status" value="1"/>
</dbReference>
<dbReference type="CDD" id="cd00082">
    <property type="entry name" value="HisKA"/>
    <property type="match status" value="1"/>
</dbReference>
<evidence type="ECO:0000256" key="5">
    <source>
        <dbReference type="ARBA" id="ARBA00022679"/>
    </source>
</evidence>
<feature type="compositionally biased region" description="Low complexity" evidence="8">
    <location>
        <begin position="335"/>
        <end position="361"/>
    </location>
</feature>
<dbReference type="Gene3D" id="3.30.565.10">
    <property type="entry name" value="Histidine kinase-like ATPase, C-terminal domain"/>
    <property type="match status" value="1"/>
</dbReference>
<evidence type="ECO:0000256" key="4">
    <source>
        <dbReference type="ARBA" id="ARBA00022553"/>
    </source>
</evidence>
<keyword evidence="6" id="KW-0418">Kinase</keyword>
<dbReference type="PANTHER" id="PTHR43711">
    <property type="entry name" value="TWO-COMPONENT HISTIDINE KINASE"/>
    <property type="match status" value="1"/>
</dbReference>
<dbReference type="RefSeq" id="WP_106208022.1">
    <property type="nucleotide sequence ID" value="NZ_PVZF01000002.1"/>
</dbReference>
<keyword evidence="9" id="KW-0472">Membrane</keyword>
<dbReference type="Pfam" id="PF00512">
    <property type="entry name" value="HisKA"/>
    <property type="match status" value="1"/>
</dbReference>
<keyword evidence="9" id="KW-1133">Transmembrane helix</keyword>
<comment type="caution">
    <text evidence="11">The sequence shown here is derived from an EMBL/GenBank/DDBJ whole genome shotgun (WGS) entry which is preliminary data.</text>
</comment>
<evidence type="ECO:0000256" key="3">
    <source>
        <dbReference type="ARBA" id="ARBA00012438"/>
    </source>
</evidence>
<feature type="transmembrane region" description="Helical" evidence="9">
    <location>
        <begin position="61"/>
        <end position="79"/>
    </location>
</feature>
<dbReference type="InterPro" id="IPR003661">
    <property type="entry name" value="HisK_dim/P_dom"/>
</dbReference>
<protein>
    <recommendedName>
        <fullName evidence="3">histidine kinase</fullName>
        <ecNumber evidence="3">2.7.13.3</ecNumber>
    </recommendedName>
</protein>
<feature type="region of interest" description="Disordered" evidence="8">
    <location>
        <begin position="326"/>
        <end position="361"/>
    </location>
</feature>
<dbReference type="SMART" id="SM00388">
    <property type="entry name" value="HisKA"/>
    <property type="match status" value="1"/>
</dbReference>
<comment type="catalytic activity">
    <reaction evidence="1">
        <text>ATP + protein L-histidine = ADP + protein N-phospho-L-histidine.</text>
        <dbReference type="EC" id="2.7.13.3"/>
    </reaction>
</comment>
<dbReference type="GO" id="GO:0005886">
    <property type="term" value="C:plasma membrane"/>
    <property type="evidence" value="ECO:0007669"/>
    <property type="project" value="UniProtKB-SubCell"/>
</dbReference>
<dbReference type="GO" id="GO:0000155">
    <property type="term" value="F:phosphorelay sensor kinase activity"/>
    <property type="evidence" value="ECO:0007669"/>
    <property type="project" value="InterPro"/>
</dbReference>
<dbReference type="PROSITE" id="PS50109">
    <property type="entry name" value="HIS_KIN"/>
    <property type="match status" value="1"/>
</dbReference>
<dbReference type="InterPro" id="IPR036097">
    <property type="entry name" value="HisK_dim/P_sf"/>
</dbReference>
<dbReference type="SUPFAM" id="SSF55874">
    <property type="entry name" value="ATPase domain of HSP90 chaperone/DNA topoisomerase II/histidine kinase"/>
    <property type="match status" value="1"/>
</dbReference>
<evidence type="ECO:0000313" key="12">
    <source>
        <dbReference type="Proteomes" id="UP000238083"/>
    </source>
</evidence>
<dbReference type="Proteomes" id="UP000238083">
    <property type="component" value="Unassembled WGS sequence"/>
</dbReference>
<keyword evidence="7" id="KW-0902">Two-component regulatory system</keyword>
<dbReference type="PRINTS" id="PR00344">
    <property type="entry name" value="BCTRLSENSOR"/>
</dbReference>
<reference evidence="11 12" key="1">
    <citation type="submission" date="2018-03" db="EMBL/GenBank/DDBJ databases">
        <title>Genomic Encyclopedia of Archaeal and Bacterial Type Strains, Phase II (KMG-II): from individual species to whole genera.</title>
        <authorList>
            <person name="Goeker M."/>
        </authorList>
    </citation>
    <scope>NUCLEOTIDE SEQUENCE [LARGE SCALE GENOMIC DNA]</scope>
    <source>
        <strain evidence="11 12">DSM 19711</strain>
    </source>
</reference>
<evidence type="ECO:0000256" key="8">
    <source>
        <dbReference type="SAM" id="MobiDB-lite"/>
    </source>
</evidence>
<evidence type="ECO:0000256" key="7">
    <source>
        <dbReference type="ARBA" id="ARBA00023012"/>
    </source>
</evidence>
<evidence type="ECO:0000256" key="9">
    <source>
        <dbReference type="SAM" id="Phobius"/>
    </source>
</evidence>
<organism evidence="11 12">
    <name type="scientific">Kineococcus rhizosphaerae</name>
    <dbReference type="NCBI Taxonomy" id="559628"/>
    <lineage>
        <taxon>Bacteria</taxon>
        <taxon>Bacillati</taxon>
        <taxon>Actinomycetota</taxon>
        <taxon>Actinomycetes</taxon>
        <taxon>Kineosporiales</taxon>
        <taxon>Kineosporiaceae</taxon>
        <taxon>Kineococcus</taxon>
    </lineage>
</organism>
<feature type="domain" description="Histidine kinase" evidence="10">
    <location>
        <begin position="112"/>
        <end position="328"/>
    </location>
</feature>
<dbReference type="AlphaFoldDB" id="A0A2T0R847"/>
<dbReference type="InterPro" id="IPR005467">
    <property type="entry name" value="His_kinase_dom"/>
</dbReference>
<dbReference type="CDD" id="cd00075">
    <property type="entry name" value="HATPase"/>
    <property type="match status" value="1"/>
</dbReference>
<keyword evidence="4" id="KW-0597">Phosphoprotein</keyword>
<keyword evidence="12" id="KW-1185">Reference proteome</keyword>
<keyword evidence="5" id="KW-0808">Transferase</keyword>
<dbReference type="Gene3D" id="1.10.287.130">
    <property type="match status" value="1"/>
</dbReference>
<keyword evidence="9" id="KW-0812">Transmembrane</keyword>